<feature type="transmembrane region" description="Helical" evidence="8">
    <location>
        <begin position="849"/>
        <end position="868"/>
    </location>
</feature>
<evidence type="ECO:0000256" key="1">
    <source>
        <dbReference type="ARBA" id="ARBA00004429"/>
    </source>
</evidence>
<feature type="transmembrane region" description="Helical" evidence="8">
    <location>
        <begin position="465"/>
        <end position="484"/>
    </location>
</feature>
<evidence type="ECO:0000256" key="6">
    <source>
        <dbReference type="ARBA" id="ARBA00022989"/>
    </source>
</evidence>
<feature type="transmembrane region" description="Helical" evidence="8">
    <location>
        <begin position="888"/>
        <end position="914"/>
    </location>
</feature>
<evidence type="ECO:0000313" key="9">
    <source>
        <dbReference type="EMBL" id="TCN84281.1"/>
    </source>
</evidence>
<proteinExistence type="predicted"/>
<evidence type="ECO:0000313" key="10">
    <source>
        <dbReference type="Proteomes" id="UP000294832"/>
    </source>
</evidence>
<keyword evidence="10" id="KW-1185">Reference proteome</keyword>
<dbReference type="Gene3D" id="3.30.70.1440">
    <property type="entry name" value="Multidrug efflux transporter AcrB pore domain"/>
    <property type="match status" value="1"/>
</dbReference>
<dbReference type="PANTHER" id="PTHR32063">
    <property type="match status" value="1"/>
</dbReference>
<feature type="transmembrane region" description="Helical" evidence="8">
    <location>
        <begin position="951"/>
        <end position="971"/>
    </location>
</feature>
<comment type="subcellular location">
    <subcellularLocation>
        <location evidence="1">Cell inner membrane</location>
        <topology evidence="1">Multi-pass membrane protein</topology>
    </subcellularLocation>
</comment>
<dbReference type="OrthoDB" id="9757904at2"/>
<evidence type="ECO:0000256" key="4">
    <source>
        <dbReference type="ARBA" id="ARBA00022519"/>
    </source>
</evidence>
<keyword evidence="7 8" id="KW-0472">Membrane</keyword>
<evidence type="ECO:0000256" key="7">
    <source>
        <dbReference type="ARBA" id="ARBA00023136"/>
    </source>
</evidence>
<gene>
    <name evidence="9" type="ORF">EDC91_11255</name>
</gene>
<keyword evidence="2" id="KW-0813">Transport</keyword>
<feature type="transmembrane region" description="Helical" evidence="8">
    <location>
        <begin position="338"/>
        <end position="355"/>
    </location>
</feature>
<dbReference type="PANTHER" id="PTHR32063:SF34">
    <property type="entry name" value="MULTIDRUG RESISTANCE PROTEIN MDTC"/>
    <property type="match status" value="1"/>
</dbReference>
<dbReference type="SUPFAM" id="SSF82714">
    <property type="entry name" value="Multidrug efflux transporter AcrB TolC docking domain, DN and DC subdomains"/>
    <property type="match status" value="2"/>
</dbReference>
<dbReference type="AlphaFoldDB" id="A0A4R2FEN7"/>
<organism evidence="9 10">
    <name type="scientific">Shewanella fodinae</name>
    <dbReference type="NCBI Taxonomy" id="552357"/>
    <lineage>
        <taxon>Bacteria</taxon>
        <taxon>Pseudomonadati</taxon>
        <taxon>Pseudomonadota</taxon>
        <taxon>Gammaproteobacteria</taxon>
        <taxon>Alteromonadales</taxon>
        <taxon>Shewanellaceae</taxon>
        <taxon>Shewanella</taxon>
    </lineage>
</organism>
<evidence type="ECO:0000256" key="3">
    <source>
        <dbReference type="ARBA" id="ARBA00022475"/>
    </source>
</evidence>
<name>A0A4R2FEN7_9GAMM</name>
<dbReference type="GO" id="GO:0005886">
    <property type="term" value="C:plasma membrane"/>
    <property type="evidence" value="ECO:0007669"/>
    <property type="project" value="UniProtKB-SubCell"/>
</dbReference>
<feature type="transmembrane region" description="Helical" evidence="8">
    <location>
        <begin position="433"/>
        <end position="453"/>
    </location>
</feature>
<dbReference type="Gene3D" id="3.30.70.1320">
    <property type="entry name" value="Multidrug efflux transporter AcrB pore domain like"/>
    <property type="match status" value="1"/>
</dbReference>
<dbReference type="Gene3D" id="3.30.70.1430">
    <property type="entry name" value="Multidrug efflux transporter AcrB pore domain"/>
    <property type="match status" value="2"/>
</dbReference>
<dbReference type="FunFam" id="3.30.70.1430:FF:000001">
    <property type="entry name" value="Efflux pump membrane transporter"/>
    <property type="match status" value="1"/>
</dbReference>
<keyword evidence="6 8" id="KW-1133">Transmembrane helix</keyword>
<dbReference type="Gene3D" id="3.30.2090.10">
    <property type="entry name" value="Multidrug efflux transporter AcrB TolC docking domain, DN and DC subdomains"/>
    <property type="match status" value="2"/>
</dbReference>
<evidence type="ECO:0000256" key="8">
    <source>
        <dbReference type="SAM" id="Phobius"/>
    </source>
</evidence>
<dbReference type="FunFam" id="1.20.1640.10:FF:000001">
    <property type="entry name" value="Efflux pump membrane transporter"/>
    <property type="match status" value="1"/>
</dbReference>
<evidence type="ECO:0000256" key="5">
    <source>
        <dbReference type="ARBA" id="ARBA00022692"/>
    </source>
</evidence>
<dbReference type="SUPFAM" id="SSF82866">
    <property type="entry name" value="Multidrug efflux transporter AcrB transmembrane domain"/>
    <property type="match status" value="2"/>
</dbReference>
<comment type="caution">
    <text evidence="9">The sequence shown here is derived from an EMBL/GenBank/DDBJ whole genome shotgun (WGS) entry which is preliminary data.</text>
</comment>
<feature type="transmembrane region" description="Helical" evidence="8">
    <location>
        <begin position="520"/>
        <end position="539"/>
    </location>
</feature>
<dbReference type="SUPFAM" id="SSF82693">
    <property type="entry name" value="Multidrug efflux transporter AcrB pore domain, PN1, PN2, PC1 and PC2 subdomains"/>
    <property type="match status" value="4"/>
</dbReference>
<feature type="transmembrane region" description="Helical" evidence="8">
    <location>
        <begin position="983"/>
        <end position="1005"/>
    </location>
</feature>
<dbReference type="Gene3D" id="1.20.1640.10">
    <property type="entry name" value="Multidrug efflux transporter AcrB transmembrane domain"/>
    <property type="match status" value="2"/>
</dbReference>
<dbReference type="EMBL" id="SLWF01000012">
    <property type="protein sequence ID" value="TCN84281.1"/>
    <property type="molecule type" value="Genomic_DNA"/>
</dbReference>
<dbReference type="GO" id="GO:0042910">
    <property type="term" value="F:xenobiotic transmembrane transporter activity"/>
    <property type="evidence" value="ECO:0007669"/>
    <property type="project" value="TreeGrafter"/>
</dbReference>
<keyword evidence="3" id="KW-1003">Cell membrane</keyword>
<feature type="transmembrane region" description="Helical" evidence="8">
    <location>
        <begin position="362"/>
        <end position="382"/>
    </location>
</feature>
<reference evidence="9 10" key="1">
    <citation type="submission" date="2019-03" db="EMBL/GenBank/DDBJ databases">
        <title>Freshwater and sediment microbial communities from various areas in North America, analyzing microbe dynamics in response to fracking.</title>
        <authorList>
            <person name="Lamendella R."/>
        </authorList>
    </citation>
    <scope>NUCLEOTIDE SEQUENCE [LARGE SCALE GENOMIC DNA]</scope>
    <source>
        <strain evidence="9 10">74A</strain>
    </source>
</reference>
<dbReference type="PRINTS" id="PR00702">
    <property type="entry name" value="ACRIFLAVINRP"/>
</dbReference>
<accession>A0A4R2FEN7</accession>
<dbReference type="InterPro" id="IPR001036">
    <property type="entry name" value="Acrflvin-R"/>
</dbReference>
<sequence>MWLNLSAPFVRRPVASTLIAVALAVFGLLAFRALPVSSLPDVDFPTIAVTAVFPGADPQTIASSVALPLEHQFSAIAGITEMTSTSYTGSVRIVLQFELSRDIDGAARDVQAAISAARAQLPDEMKTNPSYRKVNPAEAPVMVLALTSDTASSAAMYDKATTLLQQTLLQTEGVGDVMVGGGSLPAVRVELDPKQLQQQGISLEQIRVALAKTNANGAKGNLDVLDRSYTLTANDNIANAADYAPLVIRSDDGAITRLRDVADVYNGNENVHNFGLINGRNAVAIIISKQPGANVVATVDRIRQSLPQLNAMLPAQMRLSVALDRTQTIRASLFDVELTLLVAILLVVGVTWLFFRDWRATLLPAIAVPLSLLGTFAIMWSLGYSLNILSLMALTIATGFVVDDAIVVVENIMRHLALGKSRIEAILDGTREVGFTVFSISISLVAVFIPLLLMSGLAGRLLREFAVTLSVAILVSMLVSLTITPTLSRIFLKSPTHSHQVSCPRWYATSLQQSLQHPRLMMLLTVSAFLGSVVLLAVIPKGFFPQQDTGLLFGRVQAPQNISFTDMQQRFTQVIDTLKQDPALENVFGFIGGNGVNANNTGVIYATLTPLNQPRRESATSIVARLQHQFAAQAGLKLQLQAIQDIAVGGLQTAGQYQYTLSADSMVALDKWAPQVEAALKDIPLLNGVNSDKQDQSLTLKIDIDRQAAARLGVRISDIDQTLYDAFGQRQVSTIYQPMNQYHVVMALKPQYWQEPSALDNIYVTATNTSTLVPLSAIAHFAVIPSAISLSHKGLFPSVTLSFNLQPGVAIGAAINAIEQKISTLQLPDTIIAGFSGTAKASAATVSSMPILMLAAIVAVYIVLGMLYENLYHPLTILSTLPSAGLGALLALFVCGFEFSIIALIGIILLIGIVKKNAIMLIDFALTLEREQQLSPIQSIYQACLTRFRPIMMTTLAALFGALPLVFGHGYGAELRHPLGVSIIGGLLLSQLLTLYSTPAIYLYISRLQNKLQR</sequence>
<dbReference type="Pfam" id="PF00873">
    <property type="entry name" value="ACR_tran"/>
    <property type="match status" value="1"/>
</dbReference>
<keyword evidence="5 8" id="KW-0812">Transmembrane</keyword>
<protein>
    <submittedName>
        <fullName evidence="9">Multidrug efflux pump</fullName>
    </submittedName>
</protein>
<dbReference type="Proteomes" id="UP000294832">
    <property type="component" value="Unassembled WGS sequence"/>
</dbReference>
<evidence type="ECO:0000256" key="2">
    <source>
        <dbReference type="ARBA" id="ARBA00022448"/>
    </source>
</evidence>
<dbReference type="RefSeq" id="WP_133038938.1">
    <property type="nucleotide sequence ID" value="NZ_SLWF01000012.1"/>
</dbReference>
<keyword evidence="4" id="KW-0997">Cell inner membrane</keyword>
<dbReference type="InterPro" id="IPR027463">
    <property type="entry name" value="AcrB_DN_DC_subdom"/>
</dbReference>